<evidence type="ECO:0000259" key="4">
    <source>
        <dbReference type="Pfam" id="PF00733"/>
    </source>
</evidence>
<dbReference type="Proteomes" id="UP000094455">
    <property type="component" value="Unassembled WGS sequence"/>
</dbReference>
<dbReference type="PANTHER" id="PTHR45937:SF1">
    <property type="entry name" value="ASPARAGINE SYNTHETASE DOMAIN-CONTAINING PROTEIN 1"/>
    <property type="match status" value="1"/>
</dbReference>
<evidence type="ECO:0000256" key="3">
    <source>
        <dbReference type="ARBA" id="ARBA00022962"/>
    </source>
</evidence>
<dbReference type="GO" id="GO:0006529">
    <property type="term" value="P:asparagine biosynthetic process"/>
    <property type="evidence" value="ECO:0007669"/>
    <property type="project" value="UniProtKB-KW"/>
</dbReference>
<evidence type="ECO:0008006" key="8">
    <source>
        <dbReference type="Google" id="ProtNLM"/>
    </source>
</evidence>
<proteinExistence type="predicted"/>
<dbReference type="InterPro" id="IPR014729">
    <property type="entry name" value="Rossmann-like_a/b/a_fold"/>
</dbReference>
<name>A0A1E3NFT7_9ASCO</name>
<evidence type="ECO:0000256" key="1">
    <source>
        <dbReference type="ARBA" id="ARBA00022605"/>
    </source>
</evidence>
<evidence type="ECO:0000259" key="5">
    <source>
        <dbReference type="Pfam" id="PF13537"/>
    </source>
</evidence>
<keyword evidence="3" id="KW-0315">Glutamine amidotransferase</keyword>
<dbReference type="GeneID" id="30181279"/>
<keyword evidence="2" id="KW-0061">Asparagine biosynthesis</keyword>
<reference evidence="6 7" key="1">
    <citation type="journal article" date="2016" name="Proc. Natl. Acad. Sci. U.S.A.">
        <title>Comparative genomics of biotechnologically important yeasts.</title>
        <authorList>
            <person name="Riley R."/>
            <person name="Haridas S."/>
            <person name="Wolfe K.H."/>
            <person name="Lopes M.R."/>
            <person name="Hittinger C.T."/>
            <person name="Goeker M."/>
            <person name="Salamov A.A."/>
            <person name="Wisecaver J.H."/>
            <person name="Long T.M."/>
            <person name="Calvey C.H."/>
            <person name="Aerts A.L."/>
            <person name="Barry K.W."/>
            <person name="Choi C."/>
            <person name="Clum A."/>
            <person name="Coughlan A.Y."/>
            <person name="Deshpande S."/>
            <person name="Douglass A.P."/>
            <person name="Hanson S.J."/>
            <person name="Klenk H.-P."/>
            <person name="LaButti K.M."/>
            <person name="Lapidus A."/>
            <person name="Lindquist E.A."/>
            <person name="Lipzen A.M."/>
            <person name="Meier-Kolthoff J.P."/>
            <person name="Ohm R.A."/>
            <person name="Otillar R.P."/>
            <person name="Pangilinan J.L."/>
            <person name="Peng Y."/>
            <person name="Rokas A."/>
            <person name="Rosa C.A."/>
            <person name="Scheuner C."/>
            <person name="Sibirny A.A."/>
            <person name="Slot J.C."/>
            <person name="Stielow J.B."/>
            <person name="Sun H."/>
            <person name="Kurtzman C.P."/>
            <person name="Blackwell M."/>
            <person name="Grigoriev I.V."/>
            <person name="Jeffries T.W."/>
        </authorList>
    </citation>
    <scope>NUCLEOTIDE SEQUENCE [LARGE SCALE GENOMIC DNA]</scope>
    <source>
        <strain evidence="6 7">NRRL Y-2026</strain>
    </source>
</reference>
<evidence type="ECO:0000313" key="6">
    <source>
        <dbReference type="EMBL" id="ODQ45000.1"/>
    </source>
</evidence>
<sequence>MCGILLHYSVNGISKESNEYGADRLFKSLIPIIRERGGDFEKYRLFPEEKIEVYSSVLSLRQPLAEQPLSNGRFTLQFNGELYNDEISSHMNDVEYLLGKLINDYEGDVIKTIGHLKGEFAYSIIDRAENKIYFGKDVTGRKSLCFSIDTLGELYISSCPPWTNKEKENFFECKRATVYCFDMKTKVMDRISSEENKFLPSAYKVLNNINMNVNETDIISKIHRQLGHSVYKRISTIFPLLEDMTESKFAILFSGGIDCTLIAGLCGEICEKDTTIDLLNVSFSNPRANLTYDETPDRKLAIKNCEQLNLKYNKEKGVFFKLVKVDVPYEEYFAARERVVNLIYPNDTEMDLSIAIAFYFAASGKGSNEVSSNCKVLLSGLGADELFGGYTRHERIFTGVSNQTKRRLKNKPATDFSDYNLTLLNAELRDELQCDLDRLWERNLTRDDKVICCWGKEVRYPFLDEDFMNWVTTEGNVPLNWKLNYNADTGEITRKLILRRLAEHKMGLDFVAQEPKRAVQFGSKSAKMEVGSGKMKGTDKLTG</sequence>
<dbReference type="SUPFAM" id="SSF52402">
    <property type="entry name" value="Adenine nucleotide alpha hydrolases-like"/>
    <property type="match status" value="1"/>
</dbReference>
<dbReference type="Pfam" id="PF13537">
    <property type="entry name" value="GATase_7"/>
    <property type="match status" value="1"/>
</dbReference>
<keyword evidence="1" id="KW-0028">Amino-acid biosynthesis</keyword>
<dbReference type="Pfam" id="PF00733">
    <property type="entry name" value="Asn_synthase"/>
    <property type="match status" value="1"/>
</dbReference>
<dbReference type="CDD" id="cd01991">
    <property type="entry name" value="Asn_synthase_B_C"/>
    <property type="match status" value="1"/>
</dbReference>
<dbReference type="InterPro" id="IPR051857">
    <property type="entry name" value="Asn_synthetase_domain"/>
</dbReference>
<dbReference type="EMBL" id="KV454005">
    <property type="protein sequence ID" value="ODQ45000.1"/>
    <property type="molecule type" value="Genomic_DNA"/>
</dbReference>
<organism evidence="6 7">
    <name type="scientific">Pichia membranifaciens NRRL Y-2026</name>
    <dbReference type="NCBI Taxonomy" id="763406"/>
    <lineage>
        <taxon>Eukaryota</taxon>
        <taxon>Fungi</taxon>
        <taxon>Dikarya</taxon>
        <taxon>Ascomycota</taxon>
        <taxon>Saccharomycotina</taxon>
        <taxon>Pichiomycetes</taxon>
        <taxon>Pichiales</taxon>
        <taxon>Pichiaceae</taxon>
        <taxon>Pichia</taxon>
    </lineage>
</organism>
<protein>
    <recommendedName>
        <fullName evidence="8">Glutamine amidotransferase type-2 domain-containing protein</fullName>
    </recommendedName>
</protein>
<feature type="domain" description="Asparagine synthetase" evidence="4">
    <location>
        <begin position="247"/>
        <end position="525"/>
    </location>
</feature>
<dbReference type="InterPro" id="IPR017932">
    <property type="entry name" value="GATase_2_dom"/>
</dbReference>
<evidence type="ECO:0000313" key="7">
    <source>
        <dbReference type="Proteomes" id="UP000094455"/>
    </source>
</evidence>
<feature type="domain" description="Glutamine amidotransferase type-2" evidence="5">
    <location>
        <begin position="65"/>
        <end position="158"/>
    </location>
</feature>
<dbReference type="InterPro" id="IPR001962">
    <property type="entry name" value="Asn_synthase"/>
</dbReference>
<evidence type="ECO:0000256" key="2">
    <source>
        <dbReference type="ARBA" id="ARBA00022888"/>
    </source>
</evidence>
<dbReference type="Gene3D" id="3.60.20.10">
    <property type="entry name" value="Glutamine Phosphoribosylpyrophosphate, subunit 1, domain 1"/>
    <property type="match status" value="1"/>
</dbReference>
<dbReference type="GO" id="GO:0004066">
    <property type="term" value="F:asparagine synthase (glutamine-hydrolyzing) activity"/>
    <property type="evidence" value="ECO:0007669"/>
    <property type="project" value="InterPro"/>
</dbReference>
<gene>
    <name evidence="6" type="ORF">PICMEDRAFT_73800</name>
</gene>
<dbReference type="AlphaFoldDB" id="A0A1E3NFT7"/>
<dbReference type="RefSeq" id="XP_019016113.1">
    <property type="nucleotide sequence ID" value="XM_019164592.1"/>
</dbReference>
<dbReference type="OrthoDB" id="10252281at2759"/>
<accession>A0A1E3NFT7</accession>
<dbReference type="InterPro" id="IPR029055">
    <property type="entry name" value="Ntn_hydrolases_N"/>
</dbReference>
<keyword evidence="7" id="KW-1185">Reference proteome</keyword>
<dbReference type="PANTHER" id="PTHR45937">
    <property type="entry name" value="ASPARAGINE SYNTHETASE DOMAIN-CONTAINING PROTEIN 1"/>
    <property type="match status" value="1"/>
</dbReference>
<dbReference type="Gene3D" id="3.40.50.620">
    <property type="entry name" value="HUPs"/>
    <property type="match status" value="1"/>
</dbReference>
<dbReference type="SUPFAM" id="SSF56235">
    <property type="entry name" value="N-terminal nucleophile aminohydrolases (Ntn hydrolases)"/>
    <property type="match status" value="1"/>
</dbReference>
<dbReference type="STRING" id="763406.A0A1E3NFT7"/>